<dbReference type="Proteomes" id="UP000010798">
    <property type="component" value="Chromosome"/>
</dbReference>
<feature type="domain" description="Bacterial Ig-like" evidence="3">
    <location>
        <begin position="441"/>
        <end position="530"/>
    </location>
</feature>
<feature type="domain" description="Bacterial Ig-like" evidence="3">
    <location>
        <begin position="538"/>
        <end position="626"/>
    </location>
</feature>
<gene>
    <name evidence="4" type="ordered locus">Sinac_7034</name>
</gene>
<dbReference type="InterPro" id="IPR011050">
    <property type="entry name" value="Pectin_lyase_fold/virulence"/>
</dbReference>
<keyword evidence="5" id="KW-1185">Reference proteome</keyword>
<reference evidence="4 5" key="1">
    <citation type="submission" date="2012-02" db="EMBL/GenBank/DDBJ databases">
        <title>Complete sequence of chromosome of Singulisphaera acidiphila DSM 18658.</title>
        <authorList>
            <consortium name="US DOE Joint Genome Institute (JGI-PGF)"/>
            <person name="Lucas S."/>
            <person name="Copeland A."/>
            <person name="Lapidus A."/>
            <person name="Glavina del Rio T."/>
            <person name="Dalin E."/>
            <person name="Tice H."/>
            <person name="Bruce D."/>
            <person name="Goodwin L."/>
            <person name="Pitluck S."/>
            <person name="Peters L."/>
            <person name="Ovchinnikova G."/>
            <person name="Chertkov O."/>
            <person name="Kyrpides N."/>
            <person name="Mavromatis K."/>
            <person name="Ivanova N."/>
            <person name="Brettin T."/>
            <person name="Detter J.C."/>
            <person name="Han C."/>
            <person name="Larimer F."/>
            <person name="Land M."/>
            <person name="Hauser L."/>
            <person name="Markowitz V."/>
            <person name="Cheng J.-F."/>
            <person name="Hugenholtz P."/>
            <person name="Woyke T."/>
            <person name="Wu D."/>
            <person name="Tindall B."/>
            <person name="Pomrenke H."/>
            <person name="Brambilla E."/>
            <person name="Klenk H.-P."/>
            <person name="Eisen J.A."/>
        </authorList>
    </citation>
    <scope>NUCLEOTIDE SEQUENCE [LARGE SCALE GENOMIC DNA]</scope>
    <source>
        <strain evidence="5">ATCC BAA-1392 / DSM 18658 / VKM B-2454 / MOB10</strain>
    </source>
</reference>
<protein>
    <recommendedName>
        <fullName evidence="3">Bacterial Ig-like domain-containing protein</fullName>
    </recommendedName>
</protein>
<evidence type="ECO:0000259" key="3">
    <source>
        <dbReference type="Pfam" id="PF16640"/>
    </source>
</evidence>
<dbReference type="InterPro" id="IPR013425">
    <property type="entry name" value="Autotrns_rpt"/>
</dbReference>
<dbReference type="RefSeq" id="WP_015250161.1">
    <property type="nucleotide sequence ID" value="NC_019892.1"/>
</dbReference>
<proteinExistence type="predicted"/>
<feature type="domain" description="Bacterial Ig-like" evidence="3">
    <location>
        <begin position="733"/>
        <end position="819"/>
    </location>
</feature>
<evidence type="ECO:0000313" key="4">
    <source>
        <dbReference type="EMBL" id="AGA31089.1"/>
    </source>
</evidence>
<evidence type="ECO:0000313" key="5">
    <source>
        <dbReference type="Proteomes" id="UP000010798"/>
    </source>
</evidence>
<dbReference type="STRING" id="886293.Sinac_7034"/>
<feature type="domain" description="Bacterial Ig-like" evidence="3">
    <location>
        <begin position="343"/>
        <end position="433"/>
    </location>
</feature>
<dbReference type="eggNOG" id="COG4625">
    <property type="taxonomic scope" value="Bacteria"/>
</dbReference>
<dbReference type="KEGG" id="saci:Sinac_7034"/>
<name>L0DNY7_SINAD</name>
<feature type="domain" description="Bacterial Ig-like" evidence="3">
    <location>
        <begin position="924"/>
        <end position="1013"/>
    </location>
</feature>
<organism evidence="4 5">
    <name type="scientific">Singulisphaera acidiphila (strain ATCC BAA-1392 / DSM 18658 / VKM B-2454 / MOB10)</name>
    <dbReference type="NCBI Taxonomy" id="886293"/>
    <lineage>
        <taxon>Bacteria</taxon>
        <taxon>Pseudomonadati</taxon>
        <taxon>Planctomycetota</taxon>
        <taxon>Planctomycetia</taxon>
        <taxon>Isosphaerales</taxon>
        <taxon>Isosphaeraceae</taxon>
        <taxon>Singulisphaera</taxon>
    </lineage>
</organism>
<accession>L0DNY7</accession>
<dbReference type="HOGENOM" id="CLU_257591_0_0_0"/>
<feature type="domain" description="Bacterial Ig-like" evidence="3">
    <location>
        <begin position="634"/>
        <end position="722"/>
    </location>
</feature>
<feature type="region of interest" description="Disordered" evidence="2">
    <location>
        <begin position="1"/>
        <end position="23"/>
    </location>
</feature>
<dbReference type="Gene3D" id="2.60.40.10">
    <property type="entry name" value="Immunoglobulins"/>
    <property type="match status" value="8"/>
</dbReference>
<feature type="domain" description="Bacterial Ig-like" evidence="3">
    <location>
        <begin position="827"/>
        <end position="916"/>
    </location>
</feature>
<dbReference type="Pfam" id="PF16640">
    <property type="entry name" value="Big_3_5"/>
    <property type="match status" value="8"/>
</dbReference>
<dbReference type="Pfam" id="PF12951">
    <property type="entry name" value="PATR"/>
    <property type="match status" value="1"/>
</dbReference>
<dbReference type="SUPFAM" id="SSF51126">
    <property type="entry name" value="Pectin lyase-like"/>
    <property type="match status" value="1"/>
</dbReference>
<dbReference type="InterPro" id="IPR013783">
    <property type="entry name" value="Ig-like_fold"/>
</dbReference>
<feature type="domain" description="Bacterial Ig-like" evidence="3">
    <location>
        <begin position="1022"/>
        <end position="1109"/>
    </location>
</feature>
<dbReference type="EMBL" id="CP003364">
    <property type="protein sequence ID" value="AGA31089.1"/>
    <property type="molecule type" value="Genomic_DNA"/>
</dbReference>
<dbReference type="InterPro" id="IPR032109">
    <property type="entry name" value="Big_3_5"/>
</dbReference>
<evidence type="ECO:0000256" key="2">
    <source>
        <dbReference type="SAM" id="MobiDB-lite"/>
    </source>
</evidence>
<dbReference type="NCBIfam" id="TIGR02601">
    <property type="entry name" value="autotrns_rpt"/>
    <property type="match status" value="1"/>
</dbReference>
<evidence type="ECO:0000256" key="1">
    <source>
        <dbReference type="ARBA" id="ARBA00022729"/>
    </source>
</evidence>
<sequence length="1319" mass="131889">MSLFSPRRKLWGAGRSSDPKRRARRLSQHRLGLEVLESRLAPATSIWSGAVNGLWSNAGNWDTPPTAGSDLVFPAGAANLTNTNDLAAGTSFASFTVSGGGYTIDGSAINLAGVLDASQATGTDTINLPIAFSGPATVEVDQAGAVLVLGGAISGSEGLNKAGAGELDLTAANTYSGTTTITGGTLVVNGQQSGSPVAVNAGTTLRGSGTVGSITSTSGTVSPGNTSPAILTGSGNLTLDSTSTFVVNLSGTTAGTGYSQLGVAGQISLGGATLQSTLGYTPTGHDQFTIINNTGAAAISGTFAGLPEGATFVVNDQAFQISYTGGDGNDVVLTHLLDSTTSVTAAPTSSIFGQTVTLTATVVATGSGEPNAPTGTVEFFSGTTSLGTATLNAGTAILATAALPAGTDSITAKYKGDANFATSTSPAITVTVAQVSTTTTLTVAPTSSVVGQSVTLTTTVTATGSGAGTPTGTVEFFNGTTSLGTATLGNGVATLSTTNLPLGNNSITAQYQGTDNFATSTSPTVIATITQASTTTTLTTSPNPSSVGQPTILTATITAISPGSGTPTGTVEFFNGSTSLGTATISGGVATLTTTALPLGTSSLTARYQGDANYTTSTSAIKIQTVSPATTTTLTAAPTSVSFGATVTLTATVAAVSGTGTPTGNVSFMSGTTPLGTGAVINGVATLVTSTIPGGTNAITAQYQGDSNFGGSNSAAVNVTVAKLDTTSALVVKPVNSGLGNPVTLTVTISSSNTGAVKPSGTVQFFDGSVAIGTATVDNNGVATLTTSSLTLGTHSITAQYQGDGNYNPSTSPAVTQTVGQLSTTVLTVTPLETVFGQAVTMTATVTATNVTGDPTGTVEFFSGTTSLGKATIVNGVAILTTTALPVGVNSSITAQYSGDATFGSSTSAVSSVTVTKSQSNVAVTATPNPAGFGQQWTLTATITAISPGSGIPTGTVQFYSNGTAIGSPVNVVNGVATLSTSATPLGTTTITARYSGDTNFATKDGATTTTVTQSNSTINVTSSNLNPTAREAVTLTATVSASNSGTSTPTGTVQFFANGVLVGSATLSSGRATLVTTSLLVGVDTITAVYQGDSNFTTASSPDLTVVVGDQTERFLNQVYINSVGRPATLDELDFYRTQLAIGVPRHKVVVRIVTSPDGQANAVTTVYRTFLRREPTFREVVRGLQSQKKAQGFGAEIDVLGSHEYYQSQGGGTINGFLTALYQDVLGTAIPASAQARLTRQLRQGVSRASVASSLVLSQPGKSAFVSFLYQQFFGTTPTTQQRARSVGLLNRGGRVDQLVSDLLSSNDFYDQFADNS</sequence>
<keyword evidence="1" id="KW-0732">Signal</keyword>
<feature type="compositionally biased region" description="Basic residues" evidence="2">
    <location>
        <begin position="1"/>
        <end position="10"/>
    </location>
</feature>